<proteinExistence type="predicted"/>
<dbReference type="EMBL" id="DSJT01000003">
    <property type="protein sequence ID" value="HEF86745.1"/>
    <property type="molecule type" value="Genomic_DNA"/>
</dbReference>
<dbReference type="AlphaFoldDB" id="A0A7C2FX12"/>
<evidence type="ECO:0008006" key="2">
    <source>
        <dbReference type="Google" id="ProtNLM"/>
    </source>
</evidence>
<sequence length="349" mass="39331">MSLSDLPLMLNKTFTGDLYIDFKNSEVRLGGSANQKVTIPIGLPNRSFTPLQLAILDMIVESPDNKIDWKVKVNGVNVTKEFKPLFTVKTDSSVYSKFVFDVTSILNTEESMSRNWVNLTIKHEGGTGFTVKTLLLLSIYESEDGKTSLEYRSGLARLRPGERFHIADGQTEPYSSVRIVYGSRSKDLIPTLHIGDRVVKLNIHNDFEEYEFTRETNQPVFLQVEEGVKSSKTKEIILANVISYTSTLKAPSLVGSLDSVRLEGKDLVVDLSLKNTGESAPDSVVYTILHKGQAIYTSKDVEKINPQKVVNRRIRVKIPEGVDEATLRIIWRKLTKTWFLDLPISFKKD</sequence>
<evidence type="ECO:0000313" key="1">
    <source>
        <dbReference type="EMBL" id="HEF86745.1"/>
    </source>
</evidence>
<accession>A0A7C2FX12</accession>
<gene>
    <name evidence="1" type="ORF">ENP55_00215</name>
</gene>
<protein>
    <recommendedName>
        <fullName evidence="2">CARDB domain-containing protein</fullName>
    </recommendedName>
</protein>
<reference evidence="1" key="1">
    <citation type="journal article" date="2020" name="mSystems">
        <title>Genome- and Community-Level Interaction Insights into Carbon Utilization and Element Cycling Functions of Hydrothermarchaeota in Hydrothermal Sediment.</title>
        <authorList>
            <person name="Zhou Z."/>
            <person name="Liu Y."/>
            <person name="Xu W."/>
            <person name="Pan J."/>
            <person name="Luo Z.H."/>
            <person name="Li M."/>
        </authorList>
    </citation>
    <scope>NUCLEOTIDE SEQUENCE [LARGE SCALE GENOMIC DNA]</scope>
    <source>
        <strain evidence="1">SpSt-23</strain>
    </source>
</reference>
<name>A0A7C2FX12_9CREN</name>
<comment type="caution">
    <text evidence="1">The sequence shown here is derived from an EMBL/GenBank/DDBJ whole genome shotgun (WGS) entry which is preliminary data.</text>
</comment>
<organism evidence="1">
    <name type="scientific">Thermosphaera aggregans</name>
    <dbReference type="NCBI Taxonomy" id="54254"/>
    <lineage>
        <taxon>Archaea</taxon>
        <taxon>Thermoproteota</taxon>
        <taxon>Thermoprotei</taxon>
        <taxon>Desulfurococcales</taxon>
        <taxon>Desulfurococcaceae</taxon>
        <taxon>Thermosphaera</taxon>
    </lineage>
</organism>